<dbReference type="AlphaFoldDB" id="Q2JF90"/>
<reference evidence="2 3" key="1">
    <citation type="journal article" date="2007" name="Genome Res.">
        <title>Genome characteristics of facultatively symbiotic Frankia sp. strains reflect host range and host plant biogeography.</title>
        <authorList>
            <person name="Normand P."/>
            <person name="Lapierre P."/>
            <person name="Tisa L.S."/>
            <person name="Gogarten J.P."/>
            <person name="Alloisio N."/>
            <person name="Bagnarol E."/>
            <person name="Bassi C.A."/>
            <person name="Berry A.M."/>
            <person name="Bickhart D.M."/>
            <person name="Choisne N."/>
            <person name="Couloux A."/>
            <person name="Cournoyer B."/>
            <person name="Cruveiller S."/>
            <person name="Daubin V."/>
            <person name="Demange N."/>
            <person name="Francino M.P."/>
            <person name="Goltsman E."/>
            <person name="Huang Y."/>
            <person name="Kopp O.R."/>
            <person name="Labarre L."/>
            <person name="Lapidus A."/>
            <person name="Lavire C."/>
            <person name="Marechal J."/>
            <person name="Martinez M."/>
            <person name="Mastronunzio J.E."/>
            <person name="Mullin B.C."/>
            <person name="Niemann J."/>
            <person name="Pujic P."/>
            <person name="Rawnsley T."/>
            <person name="Rouy Z."/>
            <person name="Schenowitz C."/>
            <person name="Sellstedt A."/>
            <person name="Tavares F."/>
            <person name="Tomkins J.P."/>
            <person name="Vallenet D."/>
            <person name="Valverde C."/>
            <person name="Wall L.G."/>
            <person name="Wang Y."/>
            <person name="Medigue C."/>
            <person name="Benson D.R."/>
        </authorList>
    </citation>
    <scope>NUCLEOTIDE SEQUENCE [LARGE SCALE GENOMIC DNA]</scope>
    <source>
        <strain evidence="3">DSM 45818 / CECT 9043 / CcI3</strain>
    </source>
</reference>
<dbReference type="Pfam" id="PF13006">
    <property type="entry name" value="Nterm_IS4"/>
    <property type="match status" value="1"/>
</dbReference>
<dbReference type="OrthoDB" id="4320406at2"/>
<dbReference type="HOGENOM" id="CLU_2478836_0_0_11"/>
<feature type="domain" description="Transposase IS4 N-terminal" evidence="1">
    <location>
        <begin position="19"/>
        <end position="68"/>
    </location>
</feature>
<evidence type="ECO:0000259" key="1">
    <source>
        <dbReference type="Pfam" id="PF13006"/>
    </source>
</evidence>
<name>Q2JF90_FRACC</name>
<dbReference type="eggNOG" id="COG3385">
    <property type="taxonomic scope" value="Bacteria"/>
</dbReference>
<gene>
    <name evidence="2" type="ordered locus">Francci3_0668</name>
</gene>
<organism evidence="2 3">
    <name type="scientific">Frankia casuarinae (strain DSM 45818 / CECT 9043 / HFP020203 / CcI3)</name>
    <dbReference type="NCBI Taxonomy" id="106370"/>
    <lineage>
        <taxon>Bacteria</taxon>
        <taxon>Bacillati</taxon>
        <taxon>Actinomycetota</taxon>
        <taxon>Actinomycetes</taxon>
        <taxon>Frankiales</taxon>
        <taxon>Frankiaceae</taxon>
        <taxon>Frankia</taxon>
    </lineage>
</organism>
<sequence length="87" mass="9764">MVTSKNGCGRPAGRLTDHISLGVLTGLVHHDLVDDVLVETGRVEKRSRKLPARVMVYFTLAMWLFFDDERGGHGEGHTQRESRPRHG</sequence>
<dbReference type="Proteomes" id="UP000001937">
    <property type="component" value="Chromosome"/>
</dbReference>
<keyword evidence="3" id="KW-1185">Reference proteome</keyword>
<protein>
    <recommendedName>
        <fullName evidence="1">Transposase IS4 N-terminal domain-containing protein</fullName>
    </recommendedName>
</protein>
<evidence type="ECO:0000313" key="2">
    <source>
        <dbReference type="EMBL" id="ABD10052.1"/>
    </source>
</evidence>
<evidence type="ECO:0000313" key="3">
    <source>
        <dbReference type="Proteomes" id="UP000001937"/>
    </source>
</evidence>
<dbReference type="EMBL" id="CP000249">
    <property type="protein sequence ID" value="ABD10052.1"/>
    <property type="molecule type" value="Genomic_DNA"/>
</dbReference>
<proteinExistence type="predicted"/>
<dbReference type="KEGG" id="fra:Francci3_0668"/>
<accession>Q2JF90</accession>
<dbReference type="InterPro" id="IPR024473">
    <property type="entry name" value="Transposases_IS4_N"/>
</dbReference>